<dbReference type="InterPro" id="IPR011032">
    <property type="entry name" value="GroES-like_sf"/>
</dbReference>
<gene>
    <name evidence="3" type="ORF">L207DRAFT_486446</name>
</gene>
<dbReference type="PANTHER" id="PTHR43205:SF42">
    <property type="entry name" value="ALCOHOL DEHYDROGENASE, ZINC-CONTAINING (AFU_ORTHOLOGUE AFUA_7G04530)"/>
    <property type="match status" value="1"/>
</dbReference>
<sequence>MAPVKRKTNIMAQSTYTSVVLAQRPKATIVPGETFTLKQNPILTEADLKDGQVLVETLYLSLDPAMRGWLNDARSYVPPVQIGELMRGFVIGKIVASKASSFSVGNYVTCSPGWTELSIQDAKAVTLLEVPPNGKVTDALGVLGGTGLTAYFGMKYIGEVKPGDFVVVSGAAGATGSVACQIAKIKGATVLGLAGSDEKVAWLKELGCDEALNYKDPEFREKFKAATKDLIDVFFDNVGGEILEAALSRAKPHARFVMCGAISQYNSATPVGPKNISMVIAMRIKMQGFIVFDYIKEYPEARKELAQWLAEGKLQRKETIIKGGLKAAEQGLADLYNGINTGKLLVEVKAEDAGVESRL</sequence>
<dbReference type="InterPro" id="IPR041694">
    <property type="entry name" value="ADH_N_2"/>
</dbReference>
<keyword evidence="4" id="KW-1185">Reference proteome</keyword>
<dbReference type="Proteomes" id="UP000235786">
    <property type="component" value="Unassembled WGS sequence"/>
</dbReference>
<evidence type="ECO:0000259" key="2">
    <source>
        <dbReference type="SMART" id="SM00829"/>
    </source>
</evidence>
<dbReference type="AlphaFoldDB" id="A0A2J6RW38"/>
<dbReference type="FunFam" id="3.40.50.720:FF:000121">
    <property type="entry name" value="Prostaglandin reductase 2"/>
    <property type="match status" value="1"/>
</dbReference>
<protein>
    <submittedName>
        <fullName evidence="3">NAD(P)-binding protein</fullName>
    </submittedName>
</protein>
<dbReference type="SUPFAM" id="SSF50129">
    <property type="entry name" value="GroES-like"/>
    <property type="match status" value="1"/>
</dbReference>
<dbReference type="SMART" id="SM00829">
    <property type="entry name" value="PKS_ER"/>
    <property type="match status" value="1"/>
</dbReference>
<dbReference type="InterPro" id="IPR013149">
    <property type="entry name" value="ADH-like_C"/>
</dbReference>
<feature type="domain" description="Enoyl reductase (ER)" evidence="2">
    <location>
        <begin position="32"/>
        <end position="346"/>
    </location>
</feature>
<keyword evidence="1" id="KW-0560">Oxidoreductase</keyword>
<dbReference type="InterPro" id="IPR045010">
    <property type="entry name" value="MDR_fam"/>
</dbReference>
<dbReference type="OrthoDB" id="809632at2759"/>
<proteinExistence type="predicted"/>
<dbReference type="CDD" id="cd05288">
    <property type="entry name" value="PGDH"/>
    <property type="match status" value="1"/>
</dbReference>
<evidence type="ECO:0000313" key="3">
    <source>
        <dbReference type="EMBL" id="PMD42729.1"/>
    </source>
</evidence>
<dbReference type="Gene3D" id="3.40.50.720">
    <property type="entry name" value="NAD(P)-binding Rossmann-like Domain"/>
    <property type="match status" value="1"/>
</dbReference>
<dbReference type="EMBL" id="KZ613943">
    <property type="protein sequence ID" value="PMD42729.1"/>
    <property type="molecule type" value="Genomic_DNA"/>
</dbReference>
<dbReference type="Pfam" id="PF00107">
    <property type="entry name" value="ADH_zinc_N"/>
    <property type="match status" value="1"/>
</dbReference>
<dbReference type="PANTHER" id="PTHR43205">
    <property type="entry name" value="PROSTAGLANDIN REDUCTASE"/>
    <property type="match status" value="1"/>
</dbReference>
<dbReference type="Pfam" id="PF16884">
    <property type="entry name" value="ADH_N_2"/>
    <property type="match status" value="1"/>
</dbReference>
<dbReference type="Gene3D" id="3.90.180.10">
    <property type="entry name" value="Medium-chain alcohol dehydrogenases, catalytic domain"/>
    <property type="match status" value="1"/>
</dbReference>
<evidence type="ECO:0000256" key="1">
    <source>
        <dbReference type="ARBA" id="ARBA00023002"/>
    </source>
</evidence>
<evidence type="ECO:0000313" key="4">
    <source>
        <dbReference type="Proteomes" id="UP000235786"/>
    </source>
</evidence>
<organism evidence="3 4">
    <name type="scientific">Hyaloscypha variabilis (strain UAMH 11265 / GT02V1 / F)</name>
    <name type="common">Meliniomyces variabilis</name>
    <dbReference type="NCBI Taxonomy" id="1149755"/>
    <lineage>
        <taxon>Eukaryota</taxon>
        <taxon>Fungi</taxon>
        <taxon>Dikarya</taxon>
        <taxon>Ascomycota</taxon>
        <taxon>Pezizomycotina</taxon>
        <taxon>Leotiomycetes</taxon>
        <taxon>Helotiales</taxon>
        <taxon>Hyaloscyphaceae</taxon>
        <taxon>Hyaloscypha</taxon>
        <taxon>Hyaloscypha variabilis</taxon>
    </lineage>
</organism>
<dbReference type="InterPro" id="IPR036291">
    <property type="entry name" value="NAD(P)-bd_dom_sf"/>
</dbReference>
<dbReference type="SUPFAM" id="SSF51735">
    <property type="entry name" value="NAD(P)-binding Rossmann-fold domains"/>
    <property type="match status" value="1"/>
</dbReference>
<accession>A0A2J6RW38</accession>
<name>A0A2J6RW38_HYAVF</name>
<reference evidence="3 4" key="1">
    <citation type="submission" date="2016-04" db="EMBL/GenBank/DDBJ databases">
        <title>A degradative enzymes factory behind the ericoid mycorrhizal symbiosis.</title>
        <authorList>
            <consortium name="DOE Joint Genome Institute"/>
            <person name="Martino E."/>
            <person name="Morin E."/>
            <person name="Grelet G."/>
            <person name="Kuo A."/>
            <person name="Kohler A."/>
            <person name="Daghino S."/>
            <person name="Barry K."/>
            <person name="Choi C."/>
            <person name="Cichocki N."/>
            <person name="Clum A."/>
            <person name="Copeland A."/>
            <person name="Hainaut M."/>
            <person name="Haridas S."/>
            <person name="Labutti K."/>
            <person name="Lindquist E."/>
            <person name="Lipzen A."/>
            <person name="Khouja H.-R."/>
            <person name="Murat C."/>
            <person name="Ohm R."/>
            <person name="Olson A."/>
            <person name="Spatafora J."/>
            <person name="Veneault-Fourrey C."/>
            <person name="Henrissat B."/>
            <person name="Grigoriev I."/>
            <person name="Martin F."/>
            <person name="Perotto S."/>
        </authorList>
    </citation>
    <scope>NUCLEOTIDE SEQUENCE [LARGE SCALE GENOMIC DNA]</scope>
    <source>
        <strain evidence="3 4">F</strain>
    </source>
</reference>
<dbReference type="GO" id="GO:0016628">
    <property type="term" value="F:oxidoreductase activity, acting on the CH-CH group of donors, NAD or NADP as acceptor"/>
    <property type="evidence" value="ECO:0007669"/>
    <property type="project" value="InterPro"/>
</dbReference>
<dbReference type="InterPro" id="IPR020843">
    <property type="entry name" value="ER"/>
</dbReference>